<reference evidence="4 6" key="1">
    <citation type="journal article" date="2017" name="Nature">
        <title>The sunflower genome provides insights into oil metabolism, flowering and Asterid evolution.</title>
        <authorList>
            <person name="Badouin H."/>
            <person name="Gouzy J."/>
            <person name="Grassa C.J."/>
            <person name="Murat F."/>
            <person name="Staton S.E."/>
            <person name="Cottret L."/>
            <person name="Lelandais-Briere C."/>
            <person name="Owens G.L."/>
            <person name="Carrere S."/>
            <person name="Mayjonade B."/>
            <person name="Legrand L."/>
            <person name="Gill N."/>
            <person name="Kane N.C."/>
            <person name="Bowers J.E."/>
            <person name="Hubner S."/>
            <person name="Bellec A."/>
            <person name="Berard A."/>
            <person name="Berges H."/>
            <person name="Blanchet N."/>
            <person name="Boniface M.C."/>
            <person name="Brunel D."/>
            <person name="Catrice O."/>
            <person name="Chaidir N."/>
            <person name="Claudel C."/>
            <person name="Donnadieu C."/>
            <person name="Faraut T."/>
            <person name="Fievet G."/>
            <person name="Helmstetter N."/>
            <person name="King M."/>
            <person name="Knapp S.J."/>
            <person name="Lai Z."/>
            <person name="Le Paslier M.C."/>
            <person name="Lippi Y."/>
            <person name="Lorenzon L."/>
            <person name="Mandel J.R."/>
            <person name="Marage G."/>
            <person name="Marchand G."/>
            <person name="Marquand E."/>
            <person name="Bret-Mestries E."/>
            <person name="Morien E."/>
            <person name="Nambeesan S."/>
            <person name="Nguyen T."/>
            <person name="Pegot-Espagnet P."/>
            <person name="Pouilly N."/>
            <person name="Raftis F."/>
            <person name="Sallet E."/>
            <person name="Schiex T."/>
            <person name="Thomas J."/>
            <person name="Vandecasteele C."/>
            <person name="Vares D."/>
            <person name="Vear F."/>
            <person name="Vautrin S."/>
            <person name="Crespi M."/>
            <person name="Mangin B."/>
            <person name="Burke J.M."/>
            <person name="Salse J."/>
            <person name="Munos S."/>
            <person name="Vincourt P."/>
            <person name="Rieseberg L.H."/>
            <person name="Langlade N.B."/>
        </authorList>
    </citation>
    <scope>NUCLEOTIDE SEQUENCE [LARGE SCALE GENOMIC DNA]</scope>
    <source>
        <strain evidence="6">cv. SF193</strain>
        <tissue evidence="4">Leaves</tissue>
    </source>
</reference>
<dbReference type="InterPro" id="IPR011990">
    <property type="entry name" value="TPR-like_helical_dom_sf"/>
</dbReference>
<dbReference type="Pfam" id="PF13041">
    <property type="entry name" value="PPR_2"/>
    <property type="match status" value="2"/>
</dbReference>
<keyword evidence="6" id="KW-1185">Reference proteome</keyword>
<reference evidence="5" key="2">
    <citation type="submission" date="2017-02" db="EMBL/GenBank/DDBJ databases">
        <title>Sunflower complete genome.</title>
        <authorList>
            <person name="Langlade N."/>
            <person name="Munos S."/>
        </authorList>
    </citation>
    <scope>NUCLEOTIDE SEQUENCE [LARGE SCALE GENOMIC DNA]</scope>
    <source>
        <tissue evidence="5">Leaves</tissue>
    </source>
</reference>
<dbReference type="GO" id="GO:0003729">
    <property type="term" value="F:mRNA binding"/>
    <property type="evidence" value="ECO:0000318"/>
    <property type="project" value="GO_Central"/>
</dbReference>
<evidence type="ECO:0000313" key="5">
    <source>
        <dbReference type="EMBL" id="OTG31920.1"/>
    </source>
</evidence>
<organism evidence="5 6">
    <name type="scientific">Helianthus annuus</name>
    <name type="common">Common sunflower</name>
    <dbReference type="NCBI Taxonomy" id="4232"/>
    <lineage>
        <taxon>Eukaryota</taxon>
        <taxon>Viridiplantae</taxon>
        <taxon>Streptophyta</taxon>
        <taxon>Embryophyta</taxon>
        <taxon>Tracheophyta</taxon>
        <taxon>Spermatophyta</taxon>
        <taxon>Magnoliopsida</taxon>
        <taxon>eudicotyledons</taxon>
        <taxon>Gunneridae</taxon>
        <taxon>Pentapetalae</taxon>
        <taxon>asterids</taxon>
        <taxon>campanulids</taxon>
        <taxon>Asterales</taxon>
        <taxon>Asteraceae</taxon>
        <taxon>Asteroideae</taxon>
        <taxon>Heliantheae alliance</taxon>
        <taxon>Heliantheae</taxon>
        <taxon>Helianthus</taxon>
    </lineage>
</organism>
<dbReference type="STRING" id="4232.A0A251V8I6"/>
<feature type="repeat" description="PPR" evidence="3">
    <location>
        <begin position="178"/>
        <end position="212"/>
    </location>
</feature>
<dbReference type="InterPro" id="IPR002885">
    <property type="entry name" value="PPR_rpt"/>
</dbReference>
<accession>A0A251V8I6</accession>
<protein>
    <submittedName>
        <fullName evidence="5">Putative pentatricopeptide repeat protein</fullName>
    </submittedName>
    <submittedName>
        <fullName evidence="4">Tetratricopeptide-like helical domain superfamily</fullName>
    </submittedName>
</protein>
<evidence type="ECO:0000313" key="6">
    <source>
        <dbReference type="Proteomes" id="UP000215914"/>
    </source>
</evidence>
<dbReference type="AlphaFoldDB" id="A0A251V8I6"/>
<dbReference type="NCBIfam" id="TIGR00756">
    <property type="entry name" value="PPR"/>
    <property type="match status" value="5"/>
</dbReference>
<dbReference type="InParanoid" id="A0A251V8I6"/>
<evidence type="ECO:0000256" key="2">
    <source>
        <dbReference type="ARBA" id="ARBA00022737"/>
    </source>
</evidence>
<name>A0A251V8I6_HELAN</name>
<keyword evidence="2" id="KW-0677">Repeat</keyword>
<dbReference type="EMBL" id="CM007892">
    <property type="protein sequence ID" value="OTG31920.1"/>
    <property type="molecule type" value="Genomic_DNA"/>
</dbReference>
<dbReference type="PANTHER" id="PTHR47933">
    <property type="entry name" value="PENTATRICOPEPTIDE REPEAT-CONTAINING PROTEIN 1, MITOCHONDRIAL"/>
    <property type="match status" value="1"/>
</dbReference>
<feature type="repeat" description="PPR" evidence="3">
    <location>
        <begin position="246"/>
        <end position="280"/>
    </location>
</feature>
<reference evidence="4" key="3">
    <citation type="submission" date="2020-06" db="EMBL/GenBank/DDBJ databases">
        <title>Helianthus annuus Genome sequencing and assembly Release 2.</title>
        <authorList>
            <person name="Gouzy J."/>
            <person name="Langlade N."/>
            <person name="Munos S."/>
        </authorList>
    </citation>
    <scope>NUCLEOTIDE SEQUENCE</scope>
    <source>
        <tissue evidence="4">Leaves</tissue>
    </source>
</reference>
<evidence type="ECO:0000256" key="3">
    <source>
        <dbReference type="PROSITE-ProRule" id="PRU00708"/>
    </source>
</evidence>
<evidence type="ECO:0000256" key="1">
    <source>
        <dbReference type="ARBA" id="ARBA00007626"/>
    </source>
</evidence>
<feature type="repeat" description="PPR" evidence="3">
    <location>
        <begin position="386"/>
        <end position="420"/>
    </location>
</feature>
<evidence type="ECO:0000313" key="4">
    <source>
        <dbReference type="EMBL" id="KAF5815451.1"/>
    </source>
</evidence>
<dbReference type="Pfam" id="PF01535">
    <property type="entry name" value="PPR"/>
    <property type="match status" value="3"/>
</dbReference>
<dbReference type="OMA" id="THEQISH"/>
<feature type="repeat" description="PPR" evidence="3">
    <location>
        <begin position="316"/>
        <end position="350"/>
    </location>
</feature>
<comment type="similarity">
    <text evidence="1">Belongs to the PPR family. P subfamily.</text>
</comment>
<dbReference type="PANTHER" id="PTHR47933:SF11">
    <property type="entry name" value="PENTATRICOPEPTIDE REPEAT-CONTAINING PROTEIN 2"/>
    <property type="match status" value="1"/>
</dbReference>
<proteinExistence type="inferred from homology"/>
<dbReference type="Proteomes" id="UP000215914">
    <property type="component" value="Chromosome 3"/>
</dbReference>
<dbReference type="Gene3D" id="1.25.40.10">
    <property type="entry name" value="Tetratricopeptide repeat domain"/>
    <property type="match status" value="3"/>
</dbReference>
<feature type="repeat" description="PPR" evidence="3">
    <location>
        <begin position="213"/>
        <end position="245"/>
    </location>
</feature>
<dbReference type="PROSITE" id="PS51375">
    <property type="entry name" value="PPR"/>
    <property type="match status" value="6"/>
</dbReference>
<dbReference type="InterPro" id="IPR051240">
    <property type="entry name" value="Mito_RNA-Proc/Resp"/>
</dbReference>
<sequence length="457" mass="51839">MLDLSNSSKNLSILFRSRTNHKLFHHQSRCISSNTPVPTHEQISHLILDQKSPTEALQTFRWASKLPHFTHTQSTYRALVHKLCTFRHFDTAHQLLDEMPTSIGLPPDDDIFVTIVRGLGRARMIRQVVKVPDLVSRFKVTPTVKIYNSILDVLVKEDIDIARGFYRRKMMGCGVKGDMYTYGILMKGLCLTNRISDGFKLLQTMKNKGVTPNTVIYNTLLHALCKTGKLGIGRARSLMNEMVEPNDVTFNILITAYCKAENIVQALVMLEKSFDLEFVPDVITLTKVIKVLCDKDRAMEAVEVLERVEKKGGEIDVVVYNTLIKGFCKLKKVKAAVRFLKEMEMKGCLPNAETYNVLIFGFCEVGLLDSALDMFDEMKTVGIAWNLMTYDTLIGGLCSRGRIEDGYKIMEIMVEKGNVPDYVLWNSVVQSLARESTWLGNENSCIVDDMLEWILET</sequence>
<dbReference type="OrthoDB" id="185373at2759"/>
<feature type="repeat" description="PPR" evidence="3">
    <location>
        <begin position="351"/>
        <end position="385"/>
    </location>
</feature>
<dbReference type="Gramene" id="mRNA:HanXRQr2_Chr03g0123241">
    <property type="protein sequence ID" value="CDS:HanXRQr2_Chr03g0123241.1"/>
    <property type="gene ID" value="HanXRQr2_Chr03g0123241"/>
</dbReference>
<dbReference type="EMBL" id="MNCJ02000318">
    <property type="protein sequence ID" value="KAF5815451.1"/>
    <property type="molecule type" value="Genomic_DNA"/>
</dbReference>
<dbReference type="Pfam" id="PF12854">
    <property type="entry name" value="PPR_1"/>
    <property type="match status" value="1"/>
</dbReference>
<gene>
    <name evidence="5" type="ORF">HannXRQ_Chr03g0080981</name>
    <name evidence="4" type="ORF">HanXRQr2_Chr03g0123241</name>
</gene>